<accession>A0A248VIY5</accession>
<evidence type="ECO:0000313" key="1">
    <source>
        <dbReference type="EMBL" id="ASV98995.1"/>
    </source>
</evidence>
<dbReference type="KEGG" id="parb:CJU94_13015"/>
<protein>
    <submittedName>
        <fullName evidence="1">Uncharacterized protein</fullName>
    </submittedName>
</protein>
<sequence length="322" mass="36403">MFICSDENEYKQYVDKLIEDSHSIDIAVAFWGKGASKYLKKSAKTFRILCNLTSGGTNPAEIEEILKRGYDVRHCPDLHAKVIVGPNSAIVGSANFSTNGLNIEEEEFDGWHEAGYVTDKVTDVRKMQTWFDDQWAHCGQKITPAMLRQAKLNWSRRVRNRIARTKGNDSILSMTPEQLKGRNVYVAAYRLDPTPQATRAFSKWRQTNHLNTDTEISFYEDWDGMKTGQQVISVYSGPEGDIRVDGAYGIGDVIRARRTAGYNKGEEMILHLCSPIDELAGRQFGNRECAALEKRLRKAKWSLPGGAEGELIPVEKFLNEFN</sequence>
<dbReference type="EMBL" id="CP022989">
    <property type="protein sequence ID" value="ASV98995.1"/>
    <property type="molecule type" value="Genomic_DNA"/>
</dbReference>
<keyword evidence="2" id="KW-1185">Reference proteome</keyword>
<organism evidence="1 2">
    <name type="scientific">Paraburkholderia aromaticivorans</name>
    <dbReference type="NCBI Taxonomy" id="2026199"/>
    <lineage>
        <taxon>Bacteria</taxon>
        <taxon>Pseudomonadati</taxon>
        <taxon>Pseudomonadota</taxon>
        <taxon>Betaproteobacteria</taxon>
        <taxon>Burkholderiales</taxon>
        <taxon>Burkholderiaceae</taxon>
        <taxon>Paraburkholderia</taxon>
    </lineage>
</organism>
<dbReference type="OrthoDB" id="8905810at2"/>
<dbReference type="SUPFAM" id="SSF56024">
    <property type="entry name" value="Phospholipase D/nuclease"/>
    <property type="match status" value="1"/>
</dbReference>
<dbReference type="AlphaFoldDB" id="A0A248VIY5"/>
<reference evidence="1 2" key="1">
    <citation type="submission" date="2017-08" db="EMBL/GenBank/DDBJ databases">
        <title>Identification and genetic characteristics of simultaneous BTEX- and naphthalene-degrading Paraburkholderia sp. BN5 isolated from petroleum-contaminated soil.</title>
        <authorList>
            <person name="Lee Y."/>
            <person name="Jeon C.O."/>
        </authorList>
    </citation>
    <scope>NUCLEOTIDE SEQUENCE [LARGE SCALE GENOMIC DNA]</scope>
    <source>
        <strain evidence="1 2">BN5</strain>
    </source>
</reference>
<dbReference type="CDD" id="cd09117">
    <property type="entry name" value="PLDc_Bfil_DEXD_like"/>
    <property type="match status" value="1"/>
</dbReference>
<evidence type="ECO:0000313" key="2">
    <source>
        <dbReference type="Proteomes" id="UP000215158"/>
    </source>
</evidence>
<name>A0A248VIY5_9BURK</name>
<gene>
    <name evidence="1" type="ORF">CJU94_13015</name>
</gene>
<dbReference type="Gene3D" id="3.30.870.10">
    <property type="entry name" value="Endonuclease Chain A"/>
    <property type="match status" value="1"/>
</dbReference>
<dbReference type="Proteomes" id="UP000215158">
    <property type="component" value="Chromosome 1"/>
</dbReference>
<proteinExistence type="predicted"/>
<dbReference type="RefSeq" id="WP_095419019.1">
    <property type="nucleotide sequence ID" value="NZ_CP022989.1"/>
</dbReference>